<reference evidence="1 2" key="1">
    <citation type="submission" date="2018-12" db="EMBL/GenBank/DDBJ databases">
        <title>three novel Halomonas strain isolated from plants.</title>
        <authorList>
            <person name="Sun C."/>
        </authorList>
    </citation>
    <scope>NUCLEOTIDE SEQUENCE [LARGE SCALE GENOMIC DNA]</scope>
    <source>
        <strain evidence="1 2">RC</strain>
    </source>
</reference>
<evidence type="ECO:0000313" key="1">
    <source>
        <dbReference type="EMBL" id="RUR49013.1"/>
    </source>
</evidence>
<dbReference type="Proteomes" id="UP000286912">
    <property type="component" value="Unassembled WGS sequence"/>
</dbReference>
<comment type="caution">
    <text evidence="1">The sequence shown here is derived from an EMBL/GenBank/DDBJ whole genome shotgun (WGS) entry which is preliminary data.</text>
</comment>
<dbReference type="InterPro" id="IPR036619">
    <property type="entry name" value="NinB_sf"/>
</dbReference>
<name>A0A3S0WQA1_9GAMM</name>
<dbReference type="AlphaFoldDB" id="A0A3S0WQA1"/>
<protein>
    <submittedName>
        <fullName evidence="1">Recombination protein NinB</fullName>
    </submittedName>
</protein>
<dbReference type="OrthoDB" id="6064804at2"/>
<gene>
    <name evidence="1" type="ORF">ELY37_02935</name>
</gene>
<proteinExistence type="predicted"/>
<dbReference type="SUPFAM" id="SSF103370">
    <property type="entry name" value="NinB"/>
    <property type="match status" value="1"/>
</dbReference>
<organism evidence="1 2">
    <name type="scientific">Vreelandella populi</name>
    <dbReference type="NCBI Taxonomy" id="2498858"/>
    <lineage>
        <taxon>Bacteria</taxon>
        <taxon>Pseudomonadati</taxon>
        <taxon>Pseudomonadota</taxon>
        <taxon>Gammaproteobacteria</taxon>
        <taxon>Oceanospirillales</taxon>
        <taxon>Halomonadaceae</taxon>
        <taxon>Vreelandella</taxon>
    </lineage>
</organism>
<dbReference type="Gene3D" id="1.10.3790.10">
    <property type="entry name" value="NinB"/>
    <property type="match status" value="1"/>
</dbReference>
<dbReference type="Pfam" id="PF05772">
    <property type="entry name" value="NinB"/>
    <property type="match status" value="1"/>
</dbReference>
<dbReference type="InterPro" id="IPR008711">
    <property type="entry name" value="Recombinase_NinB"/>
</dbReference>
<dbReference type="EMBL" id="RZHD01000003">
    <property type="protein sequence ID" value="RUR49013.1"/>
    <property type="molecule type" value="Genomic_DNA"/>
</dbReference>
<sequence>MQYAIARVTNAIGKGLERAPVEVALRHREDKRSLQANRLMWKLLNDISRQVEWCGQYHDPETWKDLITALMKKQTLLPGLDGEFVAIGTSTRKMRKAEFSDLIECIYSVGAERNVQWSADTSIDWNAYKEARAA</sequence>
<accession>A0A3S0WQA1</accession>
<keyword evidence="2" id="KW-1185">Reference proteome</keyword>
<evidence type="ECO:0000313" key="2">
    <source>
        <dbReference type="Proteomes" id="UP000286912"/>
    </source>
</evidence>